<comment type="subcellular location">
    <subcellularLocation>
        <location evidence="1">Cytoplasm</location>
        <location evidence="1">Cytoskeleton</location>
    </subcellularLocation>
</comment>
<dbReference type="GO" id="GO:0005737">
    <property type="term" value="C:cytoplasm"/>
    <property type="evidence" value="ECO:0007669"/>
    <property type="project" value="InterPro"/>
</dbReference>
<sequence>MLLSCLGKQSRVRRRYNTLWGDWEFEREVARFNQLEGATKKIYKDTKKYGEALSGDKKTILQEYAVCAERLDELRQELASRNQKTVTEPMKNVNAAIKRRDQALQDYQKYQAKVLKLQEREKTPQVQAKLEANNQALAAAKLDYEKQNAVMLEDLPQLIEGRIDYFEPSFEAVIRSRASYYSQASEALADLTNKLGWKKGELSDEDCQQQLQQKLAEIRSLSIVEDG</sequence>
<feature type="coiled-coil region" evidence="4">
    <location>
        <begin position="57"/>
        <end position="147"/>
    </location>
</feature>
<keyword evidence="2" id="KW-0963">Cytoplasm</keyword>
<dbReference type="GO" id="GO:0006897">
    <property type="term" value="P:endocytosis"/>
    <property type="evidence" value="ECO:0007669"/>
    <property type="project" value="InterPro"/>
</dbReference>
<evidence type="ECO:0000313" key="6">
    <source>
        <dbReference type="EMBL" id="KAK2558401.1"/>
    </source>
</evidence>
<evidence type="ECO:0000256" key="2">
    <source>
        <dbReference type="ARBA" id="ARBA00022490"/>
    </source>
</evidence>
<dbReference type="GO" id="GO:0097320">
    <property type="term" value="P:plasma membrane tubulation"/>
    <property type="evidence" value="ECO:0007669"/>
    <property type="project" value="TreeGrafter"/>
</dbReference>
<name>A0AAD9QBQ8_ACRCE</name>
<dbReference type="InterPro" id="IPR004148">
    <property type="entry name" value="BAR_dom"/>
</dbReference>
<evidence type="ECO:0000256" key="4">
    <source>
        <dbReference type="SAM" id="Coils"/>
    </source>
</evidence>
<dbReference type="GO" id="GO:0015629">
    <property type="term" value="C:actin cytoskeleton"/>
    <property type="evidence" value="ECO:0007669"/>
    <property type="project" value="TreeGrafter"/>
</dbReference>
<dbReference type="Proteomes" id="UP001249851">
    <property type="component" value="Unassembled WGS sequence"/>
</dbReference>
<dbReference type="PROSITE" id="PS51021">
    <property type="entry name" value="BAR"/>
    <property type="match status" value="1"/>
</dbReference>
<comment type="caution">
    <text evidence="6">The sequence shown here is derived from an EMBL/GenBank/DDBJ whole genome shotgun (WGS) entry which is preliminary data.</text>
</comment>
<accession>A0AAD9QBQ8</accession>
<feature type="domain" description="BAR" evidence="5">
    <location>
        <begin position="1"/>
        <end position="204"/>
    </location>
</feature>
<dbReference type="PANTHER" id="PTHR47174:SF3">
    <property type="entry name" value="BRIDGING INTEGRATOR 3"/>
    <property type="match status" value="1"/>
</dbReference>
<dbReference type="SMART" id="SM00721">
    <property type="entry name" value="BAR"/>
    <property type="match status" value="1"/>
</dbReference>
<evidence type="ECO:0000256" key="3">
    <source>
        <dbReference type="ARBA" id="ARBA00023212"/>
    </source>
</evidence>
<protein>
    <submittedName>
        <fullName evidence="6">Bridging integrator 3-like protein</fullName>
    </submittedName>
</protein>
<organism evidence="6 7">
    <name type="scientific">Acropora cervicornis</name>
    <name type="common">Staghorn coral</name>
    <dbReference type="NCBI Taxonomy" id="6130"/>
    <lineage>
        <taxon>Eukaryota</taxon>
        <taxon>Metazoa</taxon>
        <taxon>Cnidaria</taxon>
        <taxon>Anthozoa</taxon>
        <taxon>Hexacorallia</taxon>
        <taxon>Scleractinia</taxon>
        <taxon>Astrocoeniina</taxon>
        <taxon>Acroporidae</taxon>
        <taxon>Acropora</taxon>
    </lineage>
</organism>
<keyword evidence="4" id="KW-0175">Coiled coil</keyword>
<dbReference type="InterPro" id="IPR027267">
    <property type="entry name" value="AH/BAR_dom_sf"/>
</dbReference>
<dbReference type="AlphaFoldDB" id="A0AAD9QBQ8"/>
<dbReference type="InterPro" id="IPR046982">
    <property type="entry name" value="BIN3/RVS161-like"/>
</dbReference>
<keyword evidence="7" id="KW-1185">Reference proteome</keyword>
<dbReference type="EMBL" id="JARQWQ010000044">
    <property type="protein sequence ID" value="KAK2558401.1"/>
    <property type="molecule type" value="Genomic_DNA"/>
</dbReference>
<dbReference type="Pfam" id="PF03114">
    <property type="entry name" value="BAR"/>
    <property type="match status" value="1"/>
</dbReference>
<dbReference type="GO" id="GO:0008289">
    <property type="term" value="F:lipid binding"/>
    <property type="evidence" value="ECO:0007669"/>
    <property type="project" value="TreeGrafter"/>
</dbReference>
<evidence type="ECO:0000256" key="1">
    <source>
        <dbReference type="ARBA" id="ARBA00004245"/>
    </source>
</evidence>
<dbReference type="SUPFAM" id="SSF103657">
    <property type="entry name" value="BAR/IMD domain-like"/>
    <property type="match status" value="1"/>
</dbReference>
<dbReference type="Gene3D" id="1.20.1270.60">
    <property type="entry name" value="Arfaptin homology (AH) domain/BAR domain"/>
    <property type="match status" value="1"/>
</dbReference>
<proteinExistence type="predicted"/>
<evidence type="ECO:0000313" key="7">
    <source>
        <dbReference type="Proteomes" id="UP001249851"/>
    </source>
</evidence>
<reference evidence="6" key="1">
    <citation type="journal article" date="2023" name="G3 (Bethesda)">
        <title>Whole genome assembly and annotation of the endangered Caribbean coral Acropora cervicornis.</title>
        <authorList>
            <person name="Selwyn J.D."/>
            <person name="Vollmer S.V."/>
        </authorList>
    </citation>
    <scope>NUCLEOTIDE SEQUENCE</scope>
    <source>
        <strain evidence="6">K2</strain>
    </source>
</reference>
<evidence type="ECO:0000259" key="5">
    <source>
        <dbReference type="PROSITE" id="PS51021"/>
    </source>
</evidence>
<gene>
    <name evidence="6" type="ORF">P5673_019104</name>
</gene>
<dbReference type="PANTHER" id="PTHR47174">
    <property type="entry name" value="BRIDGING INTEGRATOR 3"/>
    <property type="match status" value="1"/>
</dbReference>
<reference evidence="6" key="2">
    <citation type="journal article" date="2023" name="Science">
        <title>Genomic signatures of disease resistance in endangered staghorn corals.</title>
        <authorList>
            <person name="Vollmer S.V."/>
            <person name="Selwyn J.D."/>
            <person name="Despard B.A."/>
            <person name="Roesel C.L."/>
        </authorList>
    </citation>
    <scope>NUCLEOTIDE SEQUENCE</scope>
    <source>
        <strain evidence="6">K2</strain>
    </source>
</reference>
<dbReference type="GO" id="GO:0051666">
    <property type="term" value="P:actin cortical patch localization"/>
    <property type="evidence" value="ECO:0007669"/>
    <property type="project" value="InterPro"/>
</dbReference>
<keyword evidence="3" id="KW-0206">Cytoskeleton</keyword>